<feature type="non-terminal residue" evidence="2">
    <location>
        <position position="60"/>
    </location>
</feature>
<evidence type="ECO:0000313" key="2">
    <source>
        <dbReference type="EMBL" id="GFD38943.1"/>
    </source>
</evidence>
<gene>
    <name evidence="2" type="ORF">Tci_910912</name>
</gene>
<comment type="caution">
    <text evidence="2">The sequence shown here is derived from an EMBL/GenBank/DDBJ whole genome shotgun (WGS) entry which is preliminary data.</text>
</comment>
<dbReference type="AlphaFoldDB" id="A0A699VX32"/>
<accession>A0A699VX32</accession>
<feature type="region of interest" description="Disordered" evidence="1">
    <location>
        <begin position="14"/>
        <end position="60"/>
    </location>
</feature>
<dbReference type="EMBL" id="BKCJ011508472">
    <property type="protein sequence ID" value="GFD38943.1"/>
    <property type="molecule type" value="Genomic_DNA"/>
</dbReference>
<reference evidence="2" key="1">
    <citation type="journal article" date="2019" name="Sci. Rep.">
        <title>Draft genome of Tanacetum cinerariifolium, the natural source of mosquito coil.</title>
        <authorList>
            <person name="Yamashiro T."/>
            <person name="Shiraishi A."/>
            <person name="Satake H."/>
            <person name="Nakayama K."/>
        </authorList>
    </citation>
    <scope>NUCLEOTIDE SEQUENCE</scope>
</reference>
<name>A0A699VX32_TANCI</name>
<feature type="non-terminal residue" evidence="2">
    <location>
        <position position="1"/>
    </location>
</feature>
<sequence length="60" mass="6135">WAAAARAALGLAHTSGLHPGHALRPDGTPPPPTQPTGARGRQLRPYAGVSPGLRRADGCF</sequence>
<evidence type="ECO:0000256" key="1">
    <source>
        <dbReference type="SAM" id="MobiDB-lite"/>
    </source>
</evidence>
<proteinExistence type="predicted"/>
<organism evidence="2">
    <name type="scientific">Tanacetum cinerariifolium</name>
    <name type="common">Dalmatian daisy</name>
    <name type="synonym">Chrysanthemum cinerariifolium</name>
    <dbReference type="NCBI Taxonomy" id="118510"/>
    <lineage>
        <taxon>Eukaryota</taxon>
        <taxon>Viridiplantae</taxon>
        <taxon>Streptophyta</taxon>
        <taxon>Embryophyta</taxon>
        <taxon>Tracheophyta</taxon>
        <taxon>Spermatophyta</taxon>
        <taxon>Magnoliopsida</taxon>
        <taxon>eudicotyledons</taxon>
        <taxon>Gunneridae</taxon>
        <taxon>Pentapetalae</taxon>
        <taxon>asterids</taxon>
        <taxon>campanulids</taxon>
        <taxon>Asterales</taxon>
        <taxon>Asteraceae</taxon>
        <taxon>Asteroideae</taxon>
        <taxon>Anthemideae</taxon>
        <taxon>Anthemidinae</taxon>
        <taxon>Tanacetum</taxon>
    </lineage>
</organism>
<protein>
    <submittedName>
        <fullName evidence="2">Uncharacterized protein</fullName>
    </submittedName>
</protein>